<name>A0A6I4TSJ6_9SPHN</name>
<dbReference type="RefSeq" id="WP_160596320.1">
    <property type="nucleotide sequence ID" value="NZ_WTYI01000001.1"/>
</dbReference>
<organism evidence="2 3">
    <name type="scientific">Qipengyuania aquimaris</name>
    <dbReference type="NCBI Taxonomy" id="255984"/>
    <lineage>
        <taxon>Bacteria</taxon>
        <taxon>Pseudomonadati</taxon>
        <taxon>Pseudomonadota</taxon>
        <taxon>Alphaproteobacteria</taxon>
        <taxon>Sphingomonadales</taxon>
        <taxon>Erythrobacteraceae</taxon>
        <taxon>Qipengyuania</taxon>
    </lineage>
</organism>
<keyword evidence="3" id="KW-1185">Reference proteome</keyword>
<evidence type="ECO:0000256" key="1">
    <source>
        <dbReference type="SAM" id="Phobius"/>
    </source>
</evidence>
<dbReference type="AlphaFoldDB" id="A0A6I4TSJ6"/>
<keyword evidence="1" id="KW-0812">Transmembrane</keyword>
<feature type="transmembrane region" description="Helical" evidence="1">
    <location>
        <begin position="65"/>
        <end position="87"/>
    </location>
</feature>
<dbReference type="Proteomes" id="UP000432727">
    <property type="component" value="Unassembled WGS sequence"/>
</dbReference>
<dbReference type="EMBL" id="WTYI01000001">
    <property type="protein sequence ID" value="MXO97363.1"/>
    <property type="molecule type" value="Genomic_DNA"/>
</dbReference>
<protein>
    <submittedName>
        <fullName evidence="2">Uncharacterized protein</fullName>
    </submittedName>
</protein>
<gene>
    <name evidence="2" type="ORF">GRI34_13155</name>
</gene>
<dbReference type="OrthoDB" id="7063294at2"/>
<accession>A0A6I4TSJ6</accession>
<evidence type="ECO:0000313" key="3">
    <source>
        <dbReference type="Proteomes" id="UP000432727"/>
    </source>
</evidence>
<evidence type="ECO:0000313" key="2">
    <source>
        <dbReference type="EMBL" id="MXO97363.1"/>
    </source>
</evidence>
<reference evidence="2 3" key="1">
    <citation type="submission" date="2019-12" db="EMBL/GenBank/DDBJ databases">
        <title>Genomic-based taxomic classification of the family Erythrobacteraceae.</title>
        <authorList>
            <person name="Xu L."/>
        </authorList>
    </citation>
    <scope>NUCLEOTIDE SEQUENCE [LARGE SCALE GENOMIC DNA]</scope>
    <source>
        <strain evidence="2 3">JCM 12189</strain>
    </source>
</reference>
<proteinExistence type="predicted"/>
<comment type="caution">
    <text evidence="2">The sequence shown here is derived from an EMBL/GenBank/DDBJ whole genome shotgun (WGS) entry which is preliminary data.</text>
</comment>
<feature type="transmembrane region" description="Helical" evidence="1">
    <location>
        <begin position="34"/>
        <end position="59"/>
    </location>
</feature>
<sequence>MSKSGQFEPLPEARFKIEFVDGIEAITVRASRNWFIIPFIGVWLTLWTFGGVAAFSQLFSGEAQLFLAVWLVGWAIGWLFAASWLGWQLGGKLRVAVQEQAMIYHWTMPFVSKTKRYDARQVKKLRVGRSMWPWGGGFMNVSYPPFFPMMPGSVQFDYGGRTMNLMPGLDEAEGQQIVDWLSQRLPRSTIAARKD</sequence>
<keyword evidence="1" id="KW-0472">Membrane</keyword>
<keyword evidence="1" id="KW-1133">Transmembrane helix</keyword>